<keyword evidence="8" id="KW-1185">Reference proteome</keyword>
<dbReference type="SMART" id="SM00355">
    <property type="entry name" value="ZnF_C2H2"/>
    <property type="match status" value="3"/>
</dbReference>
<dbReference type="InterPro" id="IPR050329">
    <property type="entry name" value="GLI_C2H2-zinc-finger"/>
</dbReference>
<evidence type="ECO:0000256" key="2">
    <source>
        <dbReference type="ARBA" id="ARBA00022737"/>
    </source>
</evidence>
<feature type="domain" description="C2H2-type" evidence="6">
    <location>
        <begin position="65"/>
        <end position="94"/>
    </location>
</feature>
<proteinExistence type="predicted"/>
<dbReference type="Gene3D" id="3.30.160.60">
    <property type="entry name" value="Classic Zinc Finger"/>
    <property type="match status" value="3"/>
</dbReference>
<comment type="caution">
    <text evidence="7">The sequence shown here is derived from an EMBL/GenBank/DDBJ whole genome shotgun (WGS) entry which is preliminary data.</text>
</comment>
<evidence type="ECO:0000313" key="8">
    <source>
        <dbReference type="Proteomes" id="UP001162131"/>
    </source>
</evidence>
<gene>
    <name evidence="7" type="ORF">BSTOLATCC_MIC45540</name>
</gene>
<dbReference type="SUPFAM" id="SSF57667">
    <property type="entry name" value="beta-beta-alpha zinc fingers"/>
    <property type="match status" value="2"/>
</dbReference>
<accession>A0AAU9JR70</accession>
<dbReference type="GO" id="GO:0005634">
    <property type="term" value="C:nucleus"/>
    <property type="evidence" value="ECO:0007669"/>
    <property type="project" value="UniProtKB-ARBA"/>
</dbReference>
<name>A0AAU9JR70_9CILI</name>
<organism evidence="7 8">
    <name type="scientific">Blepharisma stoltei</name>
    <dbReference type="NCBI Taxonomy" id="1481888"/>
    <lineage>
        <taxon>Eukaryota</taxon>
        <taxon>Sar</taxon>
        <taxon>Alveolata</taxon>
        <taxon>Ciliophora</taxon>
        <taxon>Postciliodesmatophora</taxon>
        <taxon>Heterotrichea</taxon>
        <taxon>Heterotrichida</taxon>
        <taxon>Blepharismidae</taxon>
        <taxon>Blepharisma</taxon>
    </lineage>
</organism>
<keyword evidence="4" id="KW-0862">Zinc</keyword>
<dbReference type="Proteomes" id="UP001162131">
    <property type="component" value="Unassembled WGS sequence"/>
</dbReference>
<dbReference type="GO" id="GO:0000978">
    <property type="term" value="F:RNA polymerase II cis-regulatory region sequence-specific DNA binding"/>
    <property type="evidence" value="ECO:0007669"/>
    <property type="project" value="TreeGrafter"/>
</dbReference>
<dbReference type="Pfam" id="PF00096">
    <property type="entry name" value="zf-C2H2"/>
    <property type="match status" value="3"/>
</dbReference>
<dbReference type="InterPro" id="IPR036236">
    <property type="entry name" value="Znf_C2H2_sf"/>
</dbReference>
<dbReference type="GO" id="GO:0045944">
    <property type="term" value="P:positive regulation of transcription by RNA polymerase II"/>
    <property type="evidence" value="ECO:0007669"/>
    <property type="project" value="UniProtKB-ARBA"/>
</dbReference>
<keyword evidence="1" id="KW-0479">Metal-binding</keyword>
<dbReference type="PANTHER" id="PTHR19818">
    <property type="entry name" value="ZINC FINGER PROTEIN ZIC AND GLI"/>
    <property type="match status" value="1"/>
</dbReference>
<reference evidence="7" key="1">
    <citation type="submission" date="2021-09" db="EMBL/GenBank/DDBJ databases">
        <authorList>
            <consortium name="AG Swart"/>
            <person name="Singh M."/>
            <person name="Singh A."/>
            <person name="Seah K."/>
            <person name="Emmerich C."/>
        </authorList>
    </citation>
    <scope>NUCLEOTIDE SEQUENCE</scope>
    <source>
        <strain evidence="7">ATCC30299</strain>
    </source>
</reference>
<dbReference type="PROSITE" id="PS00028">
    <property type="entry name" value="ZINC_FINGER_C2H2_1"/>
    <property type="match status" value="3"/>
</dbReference>
<evidence type="ECO:0000256" key="5">
    <source>
        <dbReference type="PROSITE-ProRule" id="PRU00042"/>
    </source>
</evidence>
<evidence type="ECO:0000313" key="7">
    <source>
        <dbReference type="EMBL" id="CAG9328082.1"/>
    </source>
</evidence>
<feature type="domain" description="C2H2-type" evidence="6">
    <location>
        <begin position="37"/>
        <end position="64"/>
    </location>
</feature>
<protein>
    <recommendedName>
        <fullName evidence="6">C2H2-type domain-containing protein</fullName>
    </recommendedName>
</protein>
<dbReference type="PROSITE" id="PS50157">
    <property type="entry name" value="ZINC_FINGER_C2H2_2"/>
    <property type="match status" value="3"/>
</dbReference>
<evidence type="ECO:0000256" key="4">
    <source>
        <dbReference type="ARBA" id="ARBA00022833"/>
    </source>
</evidence>
<evidence type="ECO:0000259" key="6">
    <source>
        <dbReference type="PROSITE" id="PS50157"/>
    </source>
</evidence>
<dbReference type="FunFam" id="3.30.160.60:FF:002343">
    <property type="entry name" value="Zinc finger protein 33A"/>
    <property type="match status" value="1"/>
</dbReference>
<keyword evidence="2" id="KW-0677">Repeat</keyword>
<keyword evidence="3 5" id="KW-0863">Zinc-finger</keyword>
<dbReference type="EMBL" id="CAJZBQ010000045">
    <property type="protein sequence ID" value="CAG9328082.1"/>
    <property type="molecule type" value="Genomic_DNA"/>
</dbReference>
<dbReference type="GO" id="GO:0008270">
    <property type="term" value="F:zinc ion binding"/>
    <property type="evidence" value="ECO:0007669"/>
    <property type="project" value="UniProtKB-KW"/>
</dbReference>
<dbReference type="InterPro" id="IPR013087">
    <property type="entry name" value="Znf_C2H2_type"/>
</dbReference>
<dbReference type="PANTHER" id="PTHR19818:SF139">
    <property type="entry name" value="PAIR-RULE PROTEIN ODD-PAIRED"/>
    <property type="match status" value="1"/>
</dbReference>
<sequence length="159" mass="18414">MKDMIFKCSAEGCPRTYTNKFNLKRHMEAFHSEDKKYQCKYCFKLLSSKQNLREHTFTHSGEKPYCCKEPGCGVSFRQGSQLSAHKRIHLAIKTFSSGPQENSATEGSYIKLSDFLRTNPTILEEKMAVLDQKFKNIDIKLPPISLSQEFDRLPTYILY</sequence>
<evidence type="ECO:0000256" key="3">
    <source>
        <dbReference type="ARBA" id="ARBA00022771"/>
    </source>
</evidence>
<evidence type="ECO:0000256" key="1">
    <source>
        <dbReference type="ARBA" id="ARBA00022723"/>
    </source>
</evidence>
<dbReference type="AlphaFoldDB" id="A0AAU9JR70"/>
<feature type="domain" description="C2H2-type" evidence="6">
    <location>
        <begin position="6"/>
        <end position="36"/>
    </location>
</feature>
<dbReference type="GO" id="GO:0000981">
    <property type="term" value="F:DNA-binding transcription factor activity, RNA polymerase II-specific"/>
    <property type="evidence" value="ECO:0007669"/>
    <property type="project" value="TreeGrafter"/>
</dbReference>